<feature type="compositionally biased region" description="Low complexity" evidence="2">
    <location>
        <begin position="176"/>
        <end position="186"/>
    </location>
</feature>
<proteinExistence type="predicted"/>
<feature type="region of interest" description="Disordered" evidence="2">
    <location>
        <begin position="433"/>
        <end position="460"/>
    </location>
</feature>
<evidence type="ECO:0000313" key="3">
    <source>
        <dbReference type="EMBL" id="KAG9459051.1"/>
    </source>
</evidence>
<sequence length="733" mass="80670">MQSSVTEDQEVKDQRNNSTMEDSAAMTIEFLRARLLSERSVSRTAKQRADQLAKRVVELEEQLQIVTSQRKKAEKAATEVLTILENHGISDFSEAFDSNSDQDGFEGDWKGSDNSMKEEKHHMTAKSSKDDVEDGLSSSELEASSTPGRCLSWKSGSHNHRYYEKKTLSQPRRRPSGFSYTSGSSSKRQLGKSCRQIKRREMGEAQEDVRDASQNGLAVGTGEIANTFESRPETSNGVSPSEEEKAFPNDIDAYSLTHPTVHSVSSTHEKDEKDVEMEKAIEQQAQLIVLYQAQENAQREWEEKYREDNGCSVELCEPGNHSDVTEEQNTSKTESAAPVETVPPFQEEQKAKKNDARGSAGGMVSNSFTPSSPIAYNQDSITSSSGECQTSSQGLATFGSQDYMGVQVQKLDWSFGNGSNVVNDIASRFQSHSPGILDNPAVGSDSSSQSFPKEDSVGDKKNQLTIVNQTPNCLDNVLEALQSAKLSLRQELYRMPSSSHAITTMSSTTDDQVLAMEKTHAPMEIPVGCAPLFRLPTELQTVASSYPDFQRRHSDVGLNLTGGFPELGIGGGERNLSSAHTDFARPGHLSNPFYDTYLDSPMLGNRYPQSSPVPDLPARLPPTSPYNNPDAAGMLPQLPYYHPESRSGMTSVPLDSRIGMTSFPLDSRTGMTSFPLDSRTGMTSFPLDSRTGMTSFPLDSRTGMTSFPLDSRTGMTQMDQYSIYDGVHLNMHR</sequence>
<reference evidence="3 4" key="1">
    <citation type="submission" date="2021-07" db="EMBL/GenBank/DDBJ databases">
        <title>The Aristolochia fimbriata genome: insights into angiosperm evolution, floral development and chemical biosynthesis.</title>
        <authorList>
            <person name="Jiao Y."/>
        </authorList>
    </citation>
    <scope>NUCLEOTIDE SEQUENCE [LARGE SCALE GENOMIC DNA]</scope>
    <source>
        <strain evidence="3">IBCAS-2021</strain>
        <tissue evidence="3">Leaf</tissue>
    </source>
</reference>
<organism evidence="3 4">
    <name type="scientific">Aristolochia fimbriata</name>
    <name type="common">White veined hardy Dutchman's pipe vine</name>
    <dbReference type="NCBI Taxonomy" id="158543"/>
    <lineage>
        <taxon>Eukaryota</taxon>
        <taxon>Viridiplantae</taxon>
        <taxon>Streptophyta</taxon>
        <taxon>Embryophyta</taxon>
        <taxon>Tracheophyta</taxon>
        <taxon>Spermatophyta</taxon>
        <taxon>Magnoliopsida</taxon>
        <taxon>Magnoliidae</taxon>
        <taxon>Piperales</taxon>
        <taxon>Aristolochiaceae</taxon>
        <taxon>Aristolochia</taxon>
    </lineage>
</organism>
<evidence type="ECO:0000313" key="4">
    <source>
        <dbReference type="Proteomes" id="UP000825729"/>
    </source>
</evidence>
<feature type="compositionally biased region" description="Polar residues" evidence="2">
    <location>
        <begin position="227"/>
        <end position="239"/>
    </location>
</feature>
<evidence type="ECO:0000256" key="1">
    <source>
        <dbReference type="SAM" id="Coils"/>
    </source>
</evidence>
<feature type="compositionally biased region" description="Polar residues" evidence="2">
    <location>
        <begin position="136"/>
        <end position="147"/>
    </location>
</feature>
<feature type="compositionally biased region" description="Basic and acidic residues" evidence="2">
    <location>
        <begin position="347"/>
        <end position="356"/>
    </location>
</feature>
<gene>
    <name evidence="3" type="ORF">H6P81_003559</name>
</gene>
<dbReference type="PANTHER" id="PTHR33701">
    <property type="entry name" value="TRANSMEMBRANE PROTEIN"/>
    <property type="match status" value="1"/>
</dbReference>
<feature type="region of interest" description="Disordered" evidence="2">
    <location>
        <begin position="318"/>
        <end position="392"/>
    </location>
</feature>
<protein>
    <submittedName>
        <fullName evidence="3">Uncharacterized protein</fullName>
    </submittedName>
</protein>
<dbReference type="EMBL" id="JAINDJ010000002">
    <property type="protein sequence ID" value="KAG9459051.1"/>
    <property type="molecule type" value="Genomic_DNA"/>
</dbReference>
<name>A0AAV7FDZ6_ARIFI</name>
<accession>A0AAV7FDZ6</accession>
<keyword evidence="1" id="KW-0175">Coiled coil</keyword>
<dbReference type="AlphaFoldDB" id="A0AAV7FDZ6"/>
<feature type="coiled-coil region" evidence="1">
    <location>
        <begin position="42"/>
        <end position="76"/>
    </location>
</feature>
<evidence type="ECO:0000256" key="2">
    <source>
        <dbReference type="SAM" id="MobiDB-lite"/>
    </source>
</evidence>
<dbReference type="PANTHER" id="PTHR33701:SF3">
    <property type="entry name" value="TRANSCRIPTIONAL REGULATOR ATRX"/>
    <property type="match status" value="1"/>
</dbReference>
<comment type="caution">
    <text evidence="3">The sequence shown here is derived from an EMBL/GenBank/DDBJ whole genome shotgun (WGS) entry which is preliminary data.</text>
</comment>
<keyword evidence="4" id="KW-1185">Reference proteome</keyword>
<feature type="compositionally biased region" description="Polar residues" evidence="2">
    <location>
        <begin position="364"/>
        <end position="392"/>
    </location>
</feature>
<feature type="compositionally biased region" description="Basic and acidic residues" evidence="2">
    <location>
        <begin position="199"/>
        <end position="211"/>
    </location>
</feature>
<feature type="compositionally biased region" description="Basic and acidic residues" evidence="2">
    <location>
        <begin position="107"/>
        <end position="130"/>
    </location>
</feature>
<dbReference type="Proteomes" id="UP000825729">
    <property type="component" value="Unassembled WGS sequence"/>
</dbReference>
<feature type="region of interest" description="Disordered" evidence="2">
    <location>
        <begin position="1"/>
        <end position="24"/>
    </location>
</feature>
<feature type="region of interest" description="Disordered" evidence="2">
    <location>
        <begin position="92"/>
        <end position="248"/>
    </location>
</feature>